<evidence type="ECO:0000259" key="2">
    <source>
        <dbReference type="PROSITE" id="PS50106"/>
    </source>
</evidence>
<feature type="compositionally biased region" description="Basic and acidic residues" evidence="1">
    <location>
        <begin position="520"/>
        <end position="533"/>
    </location>
</feature>
<feature type="region of interest" description="Disordered" evidence="1">
    <location>
        <begin position="1101"/>
        <end position="1125"/>
    </location>
</feature>
<dbReference type="InterPro" id="IPR001478">
    <property type="entry name" value="PDZ"/>
</dbReference>
<dbReference type="Pfam" id="PF00595">
    <property type="entry name" value="PDZ"/>
    <property type="match status" value="2"/>
</dbReference>
<dbReference type="InterPro" id="IPR036034">
    <property type="entry name" value="PDZ_sf"/>
</dbReference>
<dbReference type="CDD" id="cd00136">
    <property type="entry name" value="PDZ_canonical"/>
    <property type="match status" value="1"/>
</dbReference>
<feature type="compositionally biased region" description="Basic residues" evidence="1">
    <location>
        <begin position="631"/>
        <end position="641"/>
    </location>
</feature>
<name>A0A564YGH1_HYMDI</name>
<dbReference type="GO" id="GO:0007155">
    <property type="term" value="P:cell adhesion"/>
    <property type="evidence" value="ECO:0007669"/>
    <property type="project" value="TreeGrafter"/>
</dbReference>
<evidence type="ECO:0000313" key="4">
    <source>
        <dbReference type="Proteomes" id="UP000321570"/>
    </source>
</evidence>
<keyword evidence="4" id="KW-1185">Reference proteome</keyword>
<feature type="region of interest" description="Disordered" evidence="1">
    <location>
        <begin position="697"/>
        <end position="780"/>
    </location>
</feature>
<organism evidence="3 4">
    <name type="scientific">Hymenolepis diminuta</name>
    <name type="common">Rat tapeworm</name>
    <dbReference type="NCBI Taxonomy" id="6216"/>
    <lineage>
        <taxon>Eukaryota</taxon>
        <taxon>Metazoa</taxon>
        <taxon>Spiralia</taxon>
        <taxon>Lophotrochozoa</taxon>
        <taxon>Platyhelminthes</taxon>
        <taxon>Cestoda</taxon>
        <taxon>Eucestoda</taxon>
        <taxon>Cyclophyllidea</taxon>
        <taxon>Hymenolepididae</taxon>
        <taxon>Hymenolepis</taxon>
    </lineage>
</organism>
<accession>A0A564YGH1</accession>
<dbReference type="GO" id="GO:0030010">
    <property type="term" value="P:establishment of cell polarity"/>
    <property type="evidence" value="ECO:0007669"/>
    <property type="project" value="TreeGrafter"/>
</dbReference>
<dbReference type="AlphaFoldDB" id="A0A564YGH1"/>
<feature type="compositionally biased region" description="Polar residues" evidence="1">
    <location>
        <begin position="697"/>
        <end position="710"/>
    </location>
</feature>
<gene>
    <name evidence="3" type="ORF">WMSIL1_LOCUS5658</name>
</gene>
<dbReference type="PANTHER" id="PTHR16484:SF17">
    <property type="entry name" value="BAZOOKA, ISOFORM B"/>
    <property type="match status" value="1"/>
</dbReference>
<proteinExistence type="predicted"/>
<feature type="compositionally biased region" description="Basic and acidic residues" evidence="1">
    <location>
        <begin position="556"/>
        <end position="568"/>
    </location>
</feature>
<feature type="region of interest" description="Disordered" evidence="1">
    <location>
        <begin position="1"/>
        <end position="36"/>
    </location>
</feature>
<feature type="compositionally biased region" description="Polar residues" evidence="1">
    <location>
        <begin position="1142"/>
        <end position="1157"/>
    </location>
</feature>
<dbReference type="GO" id="GO:0000226">
    <property type="term" value="P:microtubule cytoskeleton organization"/>
    <property type="evidence" value="ECO:0007669"/>
    <property type="project" value="TreeGrafter"/>
</dbReference>
<dbReference type="GO" id="GO:0016324">
    <property type="term" value="C:apical plasma membrane"/>
    <property type="evidence" value="ECO:0007669"/>
    <property type="project" value="TreeGrafter"/>
</dbReference>
<dbReference type="Gene3D" id="2.30.42.10">
    <property type="match status" value="2"/>
</dbReference>
<dbReference type="EMBL" id="CABIJS010000188">
    <property type="protein sequence ID" value="VUZ45808.1"/>
    <property type="molecule type" value="Genomic_DNA"/>
</dbReference>
<feature type="compositionally biased region" description="Basic and acidic residues" evidence="1">
    <location>
        <begin position="763"/>
        <end position="774"/>
    </location>
</feature>
<dbReference type="PANTHER" id="PTHR16484">
    <property type="entry name" value="PARTITIONING DEFECTIVE 3 RELATED"/>
    <property type="match status" value="1"/>
</dbReference>
<feature type="region of interest" description="Disordered" evidence="1">
    <location>
        <begin position="818"/>
        <end position="854"/>
    </location>
</feature>
<evidence type="ECO:0000313" key="3">
    <source>
        <dbReference type="EMBL" id="VUZ45808.1"/>
    </source>
</evidence>
<feature type="domain" description="PDZ" evidence="2">
    <location>
        <begin position="231"/>
        <end position="304"/>
    </location>
</feature>
<dbReference type="GO" id="GO:0043296">
    <property type="term" value="C:apical junction complex"/>
    <property type="evidence" value="ECO:0007669"/>
    <property type="project" value="TreeGrafter"/>
</dbReference>
<dbReference type="GO" id="GO:0008104">
    <property type="term" value="P:intracellular protein localization"/>
    <property type="evidence" value="ECO:0007669"/>
    <property type="project" value="TreeGrafter"/>
</dbReference>
<protein>
    <recommendedName>
        <fullName evidence="2">PDZ domain-containing protein</fullName>
    </recommendedName>
</protein>
<feature type="compositionally biased region" description="Polar residues" evidence="1">
    <location>
        <begin position="1049"/>
        <end position="1073"/>
    </location>
</feature>
<feature type="compositionally biased region" description="Polar residues" evidence="1">
    <location>
        <begin position="1111"/>
        <end position="1125"/>
    </location>
</feature>
<dbReference type="GO" id="GO:0005912">
    <property type="term" value="C:adherens junction"/>
    <property type="evidence" value="ECO:0007669"/>
    <property type="project" value="TreeGrafter"/>
</dbReference>
<evidence type="ECO:0000256" key="1">
    <source>
        <dbReference type="SAM" id="MobiDB-lite"/>
    </source>
</evidence>
<sequence length="1166" mass="129783">MERMGENLSVPQNSIMRPRDLRSSKQKTGSSFSRASAARASLGTTSYAWMEAADRVESEIAESSITWPRKNRITIISNDDLNLEYDESLLKRARQVSCKGPFSLEQSGFLFQGVVDRVMKRYWGLRITSSDFSAQNQVPLRKDEVIVKVNEENFMSKSSIELLAILIDAFSKSQVSFISVLKQQDFSVPFPSPISHDENATRPSSSTSMSPVSYIKNLNAFNTRLIGQCVTVDLHKLADGGFGISFATRDTCVNSDGMEPIFVERIMPNGAAIHDGRVQFGDRLLSVNGTQVTTFKDAMTELRSIPVGEKATLVFSRQEAVVTTTPTSTTSPVDFPTDLSRHASHSTPDLAFEPPICQKMVIKIPVPHPNSGSSSLGIRFEAWNEPRIIHAYSEYIGSDEDDGSMVGDTDNLEENLSGFFVKLIVSDGPASKGNLRPGDRLIAVNGHSVVGASPEKISTQLKSSLRKAQVKMVNREKQVFLKLTVTRFFHRYEKHDSAPKTKSILRSTTETTLDKMLTQKNRDSGRKVKVKDGSDEDDNSSDLSPRRMARTPSLDSRGRSRRDRESRSPSDSPVRCQSAFTRDGVGRRSVSEKRHAHMNATNFSIFNENVLPHRNMSDDQSRLYSTMPASRKIRQIRRSKQGRASGPIKPVHSAQSSSEASEPKESPTASKEPITLLEMAEKSNNDILRTDEIDENGAQTDQASSQGPSRSRSHNHSFRAAISKPISTSSNDQAPPPVPHKYSPDVTNLPVPTRRPKIAPPTDCRKIVGEDRSPRQVPHPAPLLSIVKSNSPSIDSNATAAASQHKAFEDFMETRKCDNKDSSCFSLPRRRSSGSFDDEDNSYKVDLLPNPSRDSNKSVILTNVRPVPSDLRRTPSPVDFNAYAREHTQIQNSSHPSKLKPSSNFLTEVETCLPKRRPVFSIDTRQREDPCCTTSDPSGTHVRGNMTDYDGYTTFPKATQQGNDPADIPLVRRPRSGEQIGYENENHMNQLSSSYAAAPIPIMKGKMDSPHAPIRSHSLAVIIRSTDYNHTASFTYPSDRMRCSPHTLIRSSKNSNSPQHRPSLNSKATNRQAPNCEPFPMYLPLLPPRSVPRLDLTHVVHENRSRRRNNQSEPPYQTLPSLNMRQSKVQTTVIIRPKMRSASHSQPKSSVLTNVNDQGYEDHLVL</sequence>
<dbReference type="InterPro" id="IPR052213">
    <property type="entry name" value="PAR3"/>
</dbReference>
<dbReference type="PROSITE" id="PS50106">
    <property type="entry name" value="PDZ"/>
    <property type="match status" value="2"/>
</dbReference>
<dbReference type="SMART" id="SM00228">
    <property type="entry name" value="PDZ"/>
    <property type="match status" value="2"/>
</dbReference>
<feature type="region of interest" description="Disordered" evidence="1">
    <location>
        <begin position="1033"/>
        <end position="1081"/>
    </location>
</feature>
<feature type="domain" description="PDZ" evidence="2">
    <location>
        <begin position="404"/>
        <end position="476"/>
    </location>
</feature>
<dbReference type="SUPFAM" id="SSF50156">
    <property type="entry name" value="PDZ domain-like"/>
    <property type="match status" value="2"/>
</dbReference>
<dbReference type="GO" id="GO:0051660">
    <property type="term" value="P:establishment of centrosome localization"/>
    <property type="evidence" value="ECO:0007669"/>
    <property type="project" value="TreeGrafter"/>
</dbReference>
<dbReference type="GO" id="GO:0045197">
    <property type="term" value="P:establishment or maintenance of epithelial cell apical/basal polarity"/>
    <property type="evidence" value="ECO:0007669"/>
    <property type="project" value="TreeGrafter"/>
</dbReference>
<dbReference type="GO" id="GO:0005938">
    <property type="term" value="C:cell cortex"/>
    <property type="evidence" value="ECO:0007669"/>
    <property type="project" value="TreeGrafter"/>
</dbReference>
<dbReference type="Proteomes" id="UP000321570">
    <property type="component" value="Unassembled WGS sequence"/>
</dbReference>
<feature type="region of interest" description="Disordered" evidence="1">
    <location>
        <begin position="618"/>
        <end position="675"/>
    </location>
</feature>
<feature type="region of interest" description="Disordered" evidence="1">
    <location>
        <begin position="1137"/>
        <end position="1166"/>
    </location>
</feature>
<feature type="compositionally biased region" description="Basic and acidic residues" evidence="1">
    <location>
        <begin position="584"/>
        <end position="593"/>
    </location>
</feature>
<feature type="region of interest" description="Disordered" evidence="1">
    <location>
        <begin position="496"/>
        <end position="593"/>
    </location>
</feature>
<feature type="compositionally biased region" description="Low complexity" evidence="1">
    <location>
        <begin position="650"/>
        <end position="670"/>
    </location>
</feature>
<reference evidence="3 4" key="1">
    <citation type="submission" date="2019-07" db="EMBL/GenBank/DDBJ databases">
        <authorList>
            <person name="Jastrzebski P J."/>
            <person name="Paukszto L."/>
            <person name="Jastrzebski P J."/>
        </authorList>
    </citation>
    <scope>NUCLEOTIDE SEQUENCE [LARGE SCALE GENOMIC DNA]</scope>
    <source>
        <strain evidence="3 4">WMS-il1</strain>
    </source>
</reference>
<dbReference type="GO" id="GO:0035091">
    <property type="term" value="F:phosphatidylinositol binding"/>
    <property type="evidence" value="ECO:0007669"/>
    <property type="project" value="TreeGrafter"/>
</dbReference>